<protein>
    <submittedName>
        <fullName evidence="5">DUF1524 domain-containing protein</fullName>
    </submittedName>
</protein>
<feature type="domain" description="DUF5648" evidence="4">
    <location>
        <begin position="139"/>
        <end position="169"/>
    </location>
</feature>
<sequence>MDIRKTMSAVVAIATTTASFGLALSTHTETAEAASAWRQEGVAWMAPSTGGIEVYRLSDPATGLHHYTVDANERKALSTRHGWKYEGVAFRADTKGQPVYRIYNSQNKKHNYTLDTHERDVLTGKGWKYEGIAWYVSSSANLPVYRAFNQSNGEHLWTVDANEYETLGKASATPTALSVLEQLTVNDRLASGYNRDLFGESWADTDGNGCGTRDDILTRDLTNVVKKDSCRVASGILHDPYTGTTINFVRGSDTDNDGGVQIDHVVALSNAWKSGANTWTDQQRLMYANDPYVLLAVDDQANEDKRDYAADKWLPSNTQYRCAYVARQIGIKSKYKLNVTTAERDAMRNVLTSCPGQSVPAGVGSPFNPTQTTSKPSPSKPSSKPNTSKPSAPKPSTKPQTGTQKKVTPGAFCSPRGATGIGKKNGKVYTCKPDNAGRLRWRR</sequence>
<reference evidence="5 6" key="2">
    <citation type="journal article" date="2021" name="Syst. Appl. Microbiol.">
        <title>Phylogenetic classification of ten novel species belonging to the genus Bifidobacterium comprising B. phasiani sp. nov., B. pongonis sp. nov., B. saguinibicoloris sp. nov., B. colobi sp. nov., B. simiiventris sp. nov., B. santillanense sp. nov., B. miconis sp. nov., B. amazonense sp. nov., B. pluvialisilvae sp. nov., and B. miconisargentati sp. nov.</title>
        <authorList>
            <person name="Lugli G.A."/>
            <person name="Calvete-Torre I."/>
            <person name="Alessandri G."/>
            <person name="Milani C."/>
            <person name="Turroni F."/>
            <person name="Laiolo P."/>
            <person name="Ossiprandi M.C."/>
            <person name="Margolles A."/>
            <person name="Ruiz L."/>
            <person name="Ventura M."/>
        </authorList>
    </citation>
    <scope>NUCLEOTIDE SEQUENCE [LARGE SCALE GENOMIC DNA]</scope>
    <source>
        <strain evidence="5 6">MA1</strain>
    </source>
</reference>
<dbReference type="Pfam" id="PF07510">
    <property type="entry name" value="GmrSD_C"/>
    <property type="match status" value="1"/>
</dbReference>
<dbReference type="EMBL" id="JAFEJT020000074">
    <property type="protein sequence ID" value="MCH9277026.1"/>
    <property type="molecule type" value="Genomic_DNA"/>
</dbReference>
<feature type="chain" id="PRO_5045091024" evidence="2">
    <location>
        <begin position="24"/>
        <end position="443"/>
    </location>
</feature>
<evidence type="ECO:0000259" key="4">
    <source>
        <dbReference type="Pfam" id="PF18885"/>
    </source>
</evidence>
<name>A0ABS9VYM1_9BIFI</name>
<feature type="domain" description="DUF5648" evidence="4">
    <location>
        <begin position="31"/>
        <end position="136"/>
    </location>
</feature>
<dbReference type="RefSeq" id="WP_241514966.1">
    <property type="nucleotide sequence ID" value="NZ_JAFEJT020000074.1"/>
</dbReference>
<dbReference type="InterPro" id="IPR011089">
    <property type="entry name" value="GmrSD_C"/>
</dbReference>
<dbReference type="PANTHER" id="PTHR24094">
    <property type="entry name" value="SECRETED PROTEIN"/>
    <property type="match status" value="1"/>
</dbReference>
<evidence type="ECO:0000259" key="3">
    <source>
        <dbReference type="Pfam" id="PF07510"/>
    </source>
</evidence>
<dbReference type="PANTHER" id="PTHR24094:SF15">
    <property type="entry name" value="AMP-DEPENDENT SYNTHETASE_LIGASE DOMAIN-CONTAINING PROTEIN-RELATED"/>
    <property type="match status" value="1"/>
</dbReference>
<feature type="signal peptide" evidence="2">
    <location>
        <begin position="1"/>
        <end position="23"/>
    </location>
</feature>
<evidence type="ECO:0000256" key="2">
    <source>
        <dbReference type="SAM" id="SignalP"/>
    </source>
</evidence>
<evidence type="ECO:0000313" key="6">
    <source>
        <dbReference type="Proteomes" id="UP000710815"/>
    </source>
</evidence>
<feature type="compositionally biased region" description="Low complexity" evidence="1">
    <location>
        <begin position="368"/>
        <end position="401"/>
    </location>
</feature>
<organism evidence="5 6">
    <name type="scientific">Bifidobacterium amazonense</name>
    <dbReference type="NCBI Taxonomy" id="2809027"/>
    <lineage>
        <taxon>Bacteria</taxon>
        <taxon>Bacillati</taxon>
        <taxon>Actinomycetota</taxon>
        <taxon>Actinomycetes</taxon>
        <taxon>Bifidobacteriales</taxon>
        <taxon>Bifidobacteriaceae</taxon>
        <taxon>Bifidobacterium</taxon>
    </lineage>
</organism>
<feature type="domain" description="GmrSD restriction endonucleases C-terminal" evidence="3">
    <location>
        <begin position="212"/>
        <end position="349"/>
    </location>
</feature>
<keyword evidence="2" id="KW-0732">Signal</keyword>
<evidence type="ECO:0000256" key="1">
    <source>
        <dbReference type="SAM" id="MobiDB-lite"/>
    </source>
</evidence>
<evidence type="ECO:0000313" key="5">
    <source>
        <dbReference type="EMBL" id="MCH9277026.1"/>
    </source>
</evidence>
<dbReference type="InterPro" id="IPR043708">
    <property type="entry name" value="DUF5648"/>
</dbReference>
<proteinExistence type="predicted"/>
<gene>
    <name evidence="5" type="ORF">JS533_012250</name>
</gene>
<dbReference type="Pfam" id="PF18885">
    <property type="entry name" value="DUF5648"/>
    <property type="match status" value="2"/>
</dbReference>
<reference evidence="5 6" key="1">
    <citation type="journal article" date="2021" name="Environ. Microbiol.">
        <title>Genetic insights into the dark matter of the mammalian gut microbiota through targeted genome reconstruction.</title>
        <authorList>
            <person name="Lugli G.A."/>
            <person name="Alessandri G."/>
            <person name="Milani C."/>
            <person name="Viappiani A."/>
            <person name="Fontana F."/>
            <person name="Tarracchini C."/>
            <person name="Mancabelli L."/>
            <person name="Argentini C."/>
            <person name="Ruiz L."/>
            <person name="Margolles A."/>
            <person name="van Sinderen D."/>
            <person name="Turroni F."/>
            <person name="Ventura M."/>
        </authorList>
    </citation>
    <scope>NUCLEOTIDE SEQUENCE [LARGE SCALE GENOMIC DNA]</scope>
    <source>
        <strain evidence="5 6">MA1</strain>
    </source>
</reference>
<accession>A0ABS9VYM1</accession>
<feature type="region of interest" description="Disordered" evidence="1">
    <location>
        <begin position="357"/>
        <end position="443"/>
    </location>
</feature>
<keyword evidence="6" id="KW-1185">Reference proteome</keyword>
<comment type="caution">
    <text evidence="5">The sequence shown here is derived from an EMBL/GenBank/DDBJ whole genome shotgun (WGS) entry which is preliminary data.</text>
</comment>
<dbReference type="Proteomes" id="UP000710815">
    <property type="component" value="Unassembled WGS sequence"/>
</dbReference>